<dbReference type="GO" id="GO:0046654">
    <property type="term" value="P:tetrahydrofolate biosynthetic process"/>
    <property type="evidence" value="ECO:0007669"/>
    <property type="project" value="UniProtKB-UniRule"/>
</dbReference>
<gene>
    <name evidence="2" type="primary">folE2</name>
    <name evidence="3" type="ORF">DBT_2061</name>
</gene>
<evidence type="ECO:0000256" key="1">
    <source>
        <dbReference type="ARBA" id="ARBA00022801"/>
    </source>
</evidence>
<dbReference type="HAMAP" id="MF_01527_B">
    <property type="entry name" value="GTP_cyclohydrol_B"/>
    <property type="match status" value="1"/>
</dbReference>
<dbReference type="InterPro" id="IPR022838">
    <property type="entry name" value="GTP_cyclohydrolase_FolE2"/>
</dbReference>
<comment type="similarity">
    <text evidence="2">Belongs to the GTP cyclohydrolase IV family.</text>
</comment>
<evidence type="ECO:0000256" key="2">
    <source>
        <dbReference type="HAMAP-Rule" id="MF_01527"/>
    </source>
</evidence>
<dbReference type="Proteomes" id="UP000093080">
    <property type="component" value="Unassembled WGS sequence"/>
</dbReference>
<proteinExistence type="inferred from homology"/>
<dbReference type="AlphaFoldDB" id="A0A1B9F3K6"/>
<dbReference type="PANTHER" id="PTHR36445">
    <property type="entry name" value="GTP CYCLOHYDROLASE MPTA"/>
    <property type="match status" value="1"/>
</dbReference>
<dbReference type="GO" id="GO:0003934">
    <property type="term" value="F:GTP cyclohydrolase I activity"/>
    <property type="evidence" value="ECO:0007669"/>
    <property type="project" value="UniProtKB-UniRule"/>
</dbReference>
<comment type="function">
    <text evidence="2">Converts GTP to 7,8-dihydroneopterin triphosphate.</text>
</comment>
<dbReference type="NCBIfam" id="NF010200">
    <property type="entry name" value="PRK13674.1-1"/>
    <property type="match status" value="1"/>
</dbReference>
<accession>A0A1B9F3K6</accession>
<evidence type="ECO:0000313" key="3">
    <source>
        <dbReference type="EMBL" id="OCC14519.1"/>
    </source>
</evidence>
<dbReference type="RefSeq" id="WP_067619844.1">
    <property type="nucleotide sequence ID" value="NZ_MAGO01000011.1"/>
</dbReference>
<keyword evidence="4" id="KW-1185">Reference proteome</keyword>
<reference evidence="3 4" key="1">
    <citation type="submission" date="2016-06" db="EMBL/GenBank/DDBJ databases">
        <title>Respiratory ammonification of nitrate coupled to the oxidation of elemental sulfur in deep-sea autotrophic thermophilic bacteria.</title>
        <authorList>
            <person name="Slobodkina G.B."/>
            <person name="Mardanov A.V."/>
            <person name="Ravin N.V."/>
            <person name="Frolova A.A."/>
            <person name="Viryasiv M.B."/>
            <person name="Chernyh N.A."/>
            <person name="Bonch-Osmolovskaya E.A."/>
            <person name="Slobodkin A.I."/>
        </authorList>
    </citation>
    <scope>NUCLEOTIDE SEQUENCE [LARGE SCALE GENOMIC DNA]</scope>
    <source>
        <strain evidence="3 4">S69</strain>
    </source>
</reference>
<dbReference type="EMBL" id="MAGO01000011">
    <property type="protein sequence ID" value="OCC14519.1"/>
    <property type="molecule type" value="Genomic_DNA"/>
</dbReference>
<dbReference type="InterPro" id="IPR003801">
    <property type="entry name" value="GTP_cyclohydrolase_FolE2/MptA"/>
</dbReference>
<feature type="site" description="May be catalytically important" evidence="2">
    <location>
        <position position="151"/>
    </location>
</feature>
<sequence>MEDKFLELKDVQSLPDFRNIPLNRVGIKNIRYPITVLDKQKGRQQTVANINMYVNLPHQFKGTHMSRFVEILNEYRGNISVKTFHKILNEMKRRLSSDEAHLEVEFPYFIEKRAPVTGTPGLMEYWCGLHGTLTEHLDMVLVAKVPVTTVCPCSKEISEFGAHNQRGEVRVWVRFNEFLWLEDLIQCVEKSASCQVFSILKRPDEKYVTEYAYTNPMFVEDVVRNVYIGLKELNGVSWFHIEAENFESIHNHSAYACTTYSSTED</sequence>
<comment type="catalytic activity">
    <reaction evidence="2">
        <text>GTP + H2O = 7,8-dihydroneopterin 3'-triphosphate + formate + H(+)</text>
        <dbReference type="Rhea" id="RHEA:17473"/>
        <dbReference type="ChEBI" id="CHEBI:15377"/>
        <dbReference type="ChEBI" id="CHEBI:15378"/>
        <dbReference type="ChEBI" id="CHEBI:15740"/>
        <dbReference type="ChEBI" id="CHEBI:37565"/>
        <dbReference type="ChEBI" id="CHEBI:58462"/>
        <dbReference type="EC" id="3.5.4.16"/>
    </reaction>
</comment>
<dbReference type="OrthoDB" id="9774824at2"/>
<name>A0A1B9F3K6_9BACT</name>
<comment type="caution">
    <text evidence="3">The sequence shown here is derived from an EMBL/GenBank/DDBJ whole genome shotgun (WGS) entry which is preliminary data.</text>
</comment>
<dbReference type="EC" id="3.5.4.16" evidence="2"/>
<dbReference type="PATRIC" id="fig|1156395.6.peg.2085"/>
<evidence type="ECO:0000313" key="4">
    <source>
        <dbReference type="Proteomes" id="UP000093080"/>
    </source>
</evidence>
<keyword evidence="1 2" id="KW-0378">Hydrolase</keyword>
<organism evidence="3 4">
    <name type="scientific">Dissulfuribacter thermophilus</name>
    <dbReference type="NCBI Taxonomy" id="1156395"/>
    <lineage>
        <taxon>Bacteria</taxon>
        <taxon>Pseudomonadati</taxon>
        <taxon>Thermodesulfobacteriota</taxon>
        <taxon>Dissulfuribacteria</taxon>
        <taxon>Dissulfuribacterales</taxon>
        <taxon>Dissulfuribacteraceae</taxon>
        <taxon>Dissulfuribacter</taxon>
    </lineage>
</organism>
<dbReference type="UniPathway" id="UPA00848">
    <property type="reaction ID" value="UER00151"/>
</dbReference>
<protein>
    <recommendedName>
        <fullName evidence="2">GTP cyclohydrolase FolE2</fullName>
        <ecNumber evidence="2">3.5.4.16</ecNumber>
    </recommendedName>
</protein>
<dbReference type="PANTHER" id="PTHR36445:SF1">
    <property type="entry name" value="GTP CYCLOHYDROLASE MPTA"/>
    <property type="match status" value="1"/>
</dbReference>
<dbReference type="Gene3D" id="3.10.270.10">
    <property type="entry name" value="Urate Oxidase"/>
    <property type="match status" value="1"/>
</dbReference>
<dbReference type="Pfam" id="PF02649">
    <property type="entry name" value="GCHY-1"/>
    <property type="match status" value="1"/>
</dbReference>
<dbReference type="STRING" id="1156395.DBT_2061"/>
<comment type="pathway">
    <text evidence="2">Cofactor biosynthesis; 7,8-dihydroneopterin triphosphate biosynthesis; 7,8-dihydroneopterin triphosphate from GTP: step 1/1.</text>
</comment>